<accession>A0AAJ3TWD0</accession>
<dbReference type="EMBL" id="LQPR01000039">
    <property type="protein sequence ID" value="ORW70545.1"/>
    <property type="molecule type" value="Genomic_DNA"/>
</dbReference>
<name>A0AAJ3TWD0_9MYCO</name>
<keyword evidence="2" id="KW-1185">Reference proteome</keyword>
<sequence length="139" mass="14255">MTAATPADAGTAVPLKRLLRACDFTPFINMQSKGQGTARTDISAASYTVTAQVQLVAAEPGTHYNVRLIEAPRPSASCAAGDAGVAAGGMDTDASGSATVTLQEGISPNATGAWVFIDRPADHSQTPAEYYTSEIIAPI</sequence>
<evidence type="ECO:0000313" key="2">
    <source>
        <dbReference type="Proteomes" id="UP000193387"/>
    </source>
</evidence>
<gene>
    <name evidence="1" type="ORF">AWC23_16900</name>
</gene>
<dbReference type="AlphaFoldDB" id="A0AAJ3TWD0"/>
<dbReference type="Proteomes" id="UP000193387">
    <property type="component" value="Unassembled WGS sequence"/>
</dbReference>
<comment type="caution">
    <text evidence="1">The sequence shown here is derived from an EMBL/GenBank/DDBJ whole genome shotgun (WGS) entry which is preliminary data.</text>
</comment>
<evidence type="ECO:0000313" key="1">
    <source>
        <dbReference type="EMBL" id="ORW70545.1"/>
    </source>
</evidence>
<proteinExistence type="predicted"/>
<organism evidence="1 2">
    <name type="scientific">Mycobacterium saskatchewanense</name>
    <dbReference type="NCBI Taxonomy" id="220927"/>
    <lineage>
        <taxon>Bacteria</taxon>
        <taxon>Bacillati</taxon>
        <taxon>Actinomycetota</taxon>
        <taxon>Actinomycetes</taxon>
        <taxon>Mycobacteriales</taxon>
        <taxon>Mycobacteriaceae</taxon>
        <taxon>Mycobacterium</taxon>
        <taxon>Mycobacterium simiae complex</taxon>
    </lineage>
</organism>
<protein>
    <submittedName>
        <fullName evidence="1">Uncharacterized protein</fullName>
    </submittedName>
</protein>
<reference evidence="1 2" key="1">
    <citation type="submission" date="2016-01" db="EMBL/GenBank/DDBJ databases">
        <title>The new phylogeny of the genus Mycobacterium.</title>
        <authorList>
            <person name="Tarcisio F."/>
            <person name="Conor M."/>
            <person name="Antonella G."/>
            <person name="Elisabetta G."/>
            <person name="Giulia F.S."/>
            <person name="Sara T."/>
            <person name="Anna F."/>
            <person name="Clotilde B."/>
            <person name="Roberto B."/>
            <person name="Veronica D.S."/>
            <person name="Fabio R."/>
            <person name="Monica P."/>
            <person name="Olivier J."/>
            <person name="Enrico T."/>
            <person name="Nicola S."/>
        </authorList>
    </citation>
    <scope>NUCLEOTIDE SEQUENCE [LARGE SCALE GENOMIC DNA]</scope>
    <source>
        <strain evidence="1 2">DSM 44616</strain>
    </source>
</reference>